<dbReference type="Proteomes" id="UP000677228">
    <property type="component" value="Unassembled WGS sequence"/>
</dbReference>
<evidence type="ECO:0000313" key="1">
    <source>
        <dbReference type="EMBL" id="CAF0756371.1"/>
    </source>
</evidence>
<keyword evidence="5" id="KW-1185">Reference proteome</keyword>
<gene>
    <name evidence="2" type="ORF">GPM918_LOCUS7361</name>
    <name evidence="1" type="ORF">OVA965_LOCUS2304</name>
    <name evidence="4" type="ORF">SRO942_LOCUS7361</name>
    <name evidence="3" type="ORF">TMI583_LOCUS2304</name>
</gene>
<accession>A0A813Y2V1</accession>
<dbReference type="Proteomes" id="UP000682733">
    <property type="component" value="Unassembled WGS sequence"/>
</dbReference>
<sequence>MSSSLRHKKSMNNKRKIMKTTDSTIFRNAEIEANIESLLQLLKRHILEMKSETLLVSGFPSSGKTKVLEHIFTNLKTDPIVNDRMTIIRLNGLLHAVETPALQEIASQLDMYLSDCNIDPDLSTVPIDNLQLLLEMYISKLNKSNRCFIIVLNQFEYFAQQKLNSILYALFDTVYADKSTLACYSIITIAVSNRADCLELPEKRLKSRFSNIHIIINAPNSIDFAKDCLQRFGSTRDHSNELMAMDKAFSTYNSLANIEQTLIKMLRCCHDNNTIDDIGETFNRPNTQIHGCLTHLEILLLLIGLNIVKQIELNSGKRIHHTVDSDDEDGNDGQQINDTRITFEQVYNEYSKYILKNQKYFYDKGVVSKAFDRLKDRGLLEKHRNRYMNEKFNDEEILSFSLKCDELQSVLDSTTIPTEIRRYGKMNNI</sequence>
<evidence type="ECO:0000313" key="4">
    <source>
        <dbReference type="EMBL" id="CAF3662991.1"/>
    </source>
</evidence>
<dbReference type="EMBL" id="CAJNOQ010001201">
    <property type="protein sequence ID" value="CAF0876133.1"/>
    <property type="molecule type" value="Genomic_DNA"/>
</dbReference>
<dbReference type="SUPFAM" id="SSF52540">
    <property type="entry name" value="P-loop containing nucleoside triphosphate hydrolases"/>
    <property type="match status" value="1"/>
</dbReference>
<dbReference type="PANTHER" id="PTHR12087">
    <property type="entry name" value="ORIGIN RECOGNITION COMPLEX SUBUNIT 4"/>
    <property type="match status" value="1"/>
</dbReference>
<comment type="caution">
    <text evidence="2">The sequence shown here is derived from an EMBL/GenBank/DDBJ whole genome shotgun (WGS) entry which is preliminary data.</text>
</comment>
<evidence type="ECO:0008006" key="6">
    <source>
        <dbReference type="Google" id="ProtNLM"/>
    </source>
</evidence>
<protein>
    <recommendedName>
        <fullName evidence="6">Origin recognition complex subunit 4</fullName>
    </recommendedName>
</protein>
<dbReference type="GO" id="GO:0005664">
    <property type="term" value="C:nuclear origin of replication recognition complex"/>
    <property type="evidence" value="ECO:0007669"/>
    <property type="project" value="TreeGrafter"/>
</dbReference>
<evidence type="ECO:0000313" key="2">
    <source>
        <dbReference type="EMBL" id="CAF0876133.1"/>
    </source>
</evidence>
<dbReference type="Proteomes" id="UP000681722">
    <property type="component" value="Unassembled WGS sequence"/>
</dbReference>
<dbReference type="Proteomes" id="UP000663829">
    <property type="component" value="Unassembled WGS sequence"/>
</dbReference>
<evidence type="ECO:0000313" key="5">
    <source>
        <dbReference type="Proteomes" id="UP000663829"/>
    </source>
</evidence>
<dbReference type="InterPro" id="IPR016527">
    <property type="entry name" value="ORC4"/>
</dbReference>
<name>A0A813Y2V1_9BILA</name>
<organism evidence="2 5">
    <name type="scientific">Didymodactylos carnosus</name>
    <dbReference type="NCBI Taxonomy" id="1234261"/>
    <lineage>
        <taxon>Eukaryota</taxon>
        <taxon>Metazoa</taxon>
        <taxon>Spiralia</taxon>
        <taxon>Gnathifera</taxon>
        <taxon>Rotifera</taxon>
        <taxon>Eurotatoria</taxon>
        <taxon>Bdelloidea</taxon>
        <taxon>Philodinida</taxon>
        <taxon>Philodinidae</taxon>
        <taxon>Didymodactylos</taxon>
    </lineage>
</organism>
<proteinExistence type="predicted"/>
<reference evidence="2" key="1">
    <citation type="submission" date="2021-02" db="EMBL/GenBank/DDBJ databases">
        <authorList>
            <person name="Nowell W R."/>
        </authorList>
    </citation>
    <scope>NUCLEOTIDE SEQUENCE</scope>
</reference>
<evidence type="ECO:0000313" key="3">
    <source>
        <dbReference type="EMBL" id="CAF3535625.1"/>
    </source>
</evidence>
<dbReference type="EMBL" id="CAJOBA010000481">
    <property type="protein sequence ID" value="CAF3535625.1"/>
    <property type="molecule type" value="Genomic_DNA"/>
</dbReference>
<dbReference type="GO" id="GO:0006270">
    <property type="term" value="P:DNA replication initiation"/>
    <property type="evidence" value="ECO:0007669"/>
    <property type="project" value="TreeGrafter"/>
</dbReference>
<dbReference type="GO" id="GO:0003688">
    <property type="term" value="F:DNA replication origin binding"/>
    <property type="evidence" value="ECO:0007669"/>
    <property type="project" value="TreeGrafter"/>
</dbReference>
<dbReference type="Gene3D" id="3.40.50.300">
    <property type="entry name" value="P-loop containing nucleotide triphosphate hydrolases"/>
    <property type="match status" value="1"/>
</dbReference>
<dbReference type="AlphaFoldDB" id="A0A813Y2V1"/>
<dbReference type="PANTHER" id="PTHR12087:SF0">
    <property type="entry name" value="ORIGIN RECOGNITION COMPLEX SUBUNIT 4"/>
    <property type="match status" value="1"/>
</dbReference>
<dbReference type="OrthoDB" id="343623at2759"/>
<dbReference type="EMBL" id="CAJNOK010000481">
    <property type="protein sequence ID" value="CAF0756371.1"/>
    <property type="molecule type" value="Genomic_DNA"/>
</dbReference>
<dbReference type="EMBL" id="CAJOBC010001201">
    <property type="protein sequence ID" value="CAF3662991.1"/>
    <property type="molecule type" value="Genomic_DNA"/>
</dbReference>
<dbReference type="InterPro" id="IPR027417">
    <property type="entry name" value="P-loop_NTPase"/>
</dbReference>